<evidence type="ECO:0000256" key="1">
    <source>
        <dbReference type="SAM" id="MobiDB-lite"/>
    </source>
</evidence>
<dbReference type="EnsemblBacteria" id="CAD73526">
    <property type="protein sequence ID" value="CAD73526"/>
    <property type="gene ID" value="RB3988"/>
</dbReference>
<dbReference type="AlphaFoldDB" id="Q7UTB1"/>
<dbReference type="OrthoDB" id="9803988at2"/>
<dbReference type="HOGENOM" id="CLU_1440035_0_0_0"/>
<evidence type="ECO:0000313" key="3">
    <source>
        <dbReference type="EMBL" id="CAD73526.1"/>
    </source>
</evidence>
<protein>
    <submittedName>
        <fullName evidence="3">Uncharacterized protein</fullName>
    </submittedName>
</protein>
<keyword evidence="4" id="KW-1185">Reference proteome</keyword>
<dbReference type="KEGG" id="rba:RB3988"/>
<evidence type="ECO:0000256" key="2">
    <source>
        <dbReference type="SAM" id="SignalP"/>
    </source>
</evidence>
<feature type="chain" id="PRO_5004292233" evidence="2">
    <location>
        <begin position="19"/>
        <end position="188"/>
    </location>
</feature>
<dbReference type="STRING" id="243090.RB3988"/>
<evidence type="ECO:0000313" key="4">
    <source>
        <dbReference type="Proteomes" id="UP000001025"/>
    </source>
</evidence>
<gene>
    <name evidence="3" type="ordered locus">RB3988</name>
</gene>
<proteinExistence type="predicted"/>
<organism evidence="3 4">
    <name type="scientific">Rhodopirellula baltica (strain DSM 10527 / NCIMB 13988 / SH1)</name>
    <dbReference type="NCBI Taxonomy" id="243090"/>
    <lineage>
        <taxon>Bacteria</taxon>
        <taxon>Pseudomonadati</taxon>
        <taxon>Planctomycetota</taxon>
        <taxon>Planctomycetia</taxon>
        <taxon>Pirellulales</taxon>
        <taxon>Pirellulaceae</taxon>
        <taxon>Rhodopirellula</taxon>
    </lineage>
</organism>
<name>Q7UTB1_RHOBA</name>
<sequence length="188" mass="20860">MKFLRFRLRSLFIATAVAAIGIAASRPLKPAISIESLAAVPATEPFTEFPGKYRQFTLTVKNDGSLPLWLTPNESPILDFPWLSFANQGHPTYVELEIDADDCAKLSAGETRVYNLVVHAEFKQFTLGVHARDWRGREGYTHLGFFETANAVSREESDAPESASQAVFTMEDQSRGPGDRLASPEILR</sequence>
<dbReference type="Proteomes" id="UP000001025">
    <property type="component" value="Chromosome"/>
</dbReference>
<dbReference type="InParanoid" id="Q7UTB1"/>
<accession>Q7UTB1</accession>
<feature type="region of interest" description="Disordered" evidence="1">
    <location>
        <begin position="154"/>
        <end position="188"/>
    </location>
</feature>
<dbReference type="EMBL" id="BX294139">
    <property type="protein sequence ID" value="CAD73526.1"/>
    <property type="molecule type" value="Genomic_DNA"/>
</dbReference>
<reference evidence="3 4" key="1">
    <citation type="journal article" date="2003" name="Proc. Natl. Acad. Sci. U.S.A.">
        <title>Complete genome sequence of the marine planctomycete Pirellula sp. strain 1.</title>
        <authorList>
            <person name="Gloeckner F.O."/>
            <person name="Kube M."/>
            <person name="Bauer M."/>
            <person name="Teeling H."/>
            <person name="Lombardot T."/>
            <person name="Ludwig W."/>
            <person name="Gade D."/>
            <person name="Beck A."/>
            <person name="Borzym K."/>
            <person name="Heitmann K."/>
            <person name="Rabus R."/>
            <person name="Schlesner H."/>
            <person name="Amann R."/>
            <person name="Reinhardt R."/>
        </authorList>
    </citation>
    <scope>NUCLEOTIDE SEQUENCE [LARGE SCALE GENOMIC DNA]</scope>
    <source>
        <strain evidence="4">DSM 10527 / NCIMB 13988 / SH1</strain>
    </source>
</reference>
<feature type="signal peptide" evidence="2">
    <location>
        <begin position="1"/>
        <end position="18"/>
    </location>
</feature>
<keyword evidence="2" id="KW-0732">Signal</keyword>